<comment type="caution">
    <text evidence="1">The sequence shown here is derived from an EMBL/GenBank/DDBJ whole genome shotgun (WGS) entry which is preliminary data.</text>
</comment>
<organism evidence="1 2">
    <name type="scientific">Caerostris extrusa</name>
    <name type="common">Bark spider</name>
    <name type="synonym">Caerostris bankana</name>
    <dbReference type="NCBI Taxonomy" id="172846"/>
    <lineage>
        <taxon>Eukaryota</taxon>
        <taxon>Metazoa</taxon>
        <taxon>Ecdysozoa</taxon>
        <taxon>Arthropoda</taxon>
        <taxon>Chelicerata</taxon>
        <taxon>Arachnida</taxon>
        <taxon>Araneae</taxon>
        <taxon>Araneomorphae</taxon>
        <taxon>Entelegynae</taxon>
        <taxon>Araneoidea</taxon>
        <taxon>Araneidae</taxon>
        <taxon>Caerostris</taxon>
    </lineage>
</organism>
<dbReference type="EMBL" id="BPLR01015690">
    <property type="protein sequence ID" value="GIY77872.1"/>
    <property type="molecule type" value="Genomic_DNA"/>
</dbReference>
<accession>A0AAV4W564</accession>
<proteinExistence type="predicted"/>
<dbReference type="AlphaFoldDB" id="A0AAV4W564"/>
<name>A0AAV4W564_CAEEX</name>
<keyword evidence="2" id="KW-1185">Reference proteome</keyword>
<reference evidence="1 2" key="1">
    <citation type="submission" date="2021-06" db="EMBL/GenBank/DDBJ databases">
        <title>Caerostris extrusa draft genome.</title>
        <authorList>
            <person name="Kono N."/>
            <person name="Arakawa K."/>
        </authorList>
    </citation>
    <scope>NUCLEOTIDE SEQUENCE [LARGE SCALE GENOMIC DNA]</scope>
</reference>
<protein>
    <submittedName>
        <fullName evidence="1">Uncharacterized protein</fullName>
    </submittedName>
</protein>
<gene>
    <name evidence="1" type="ORF">CEXT_366871</name>
</gene>
<evidence type="ECO:0000313" key="2">
    <source>
        <dbReference type="Proteomes" id="UP001054945"/>
    </source>
</evidence>
<evidence type="ECO:0000313" key="1">
    <source>
        <dbReference type="EMBL" id="GIY77872.1"/>
    </source>
</evidence>
<dbReference type="Proteomes" id="UP001054945">
    <property type="component" value="Unassembled WGS sequence"/>
</dbReference>
<sequence length="93" mass="10590">MPMSNLAHGQFSPMSMSNLAHGRFQSLCPCVVQSHMSISNSILCPCLIQSYVHVLFSPWPVPSYVHVQFLLTLSKSYIINLKLWEGFILYFLL</sequence>